<keyword evidence="2 5" id="KW-0812">Transmembrane</keyword>
<dbReference type="GO" id="GO:0016020">
    <property type="term" value="C:membrane"/>
    <property type="evidence" value="ECO:0007669"/>
    <property type="project" value="UniProtKB-SubCell"/>
</dbReference>
<dbReference type="NCBIfam" id="TIGR00947">
    <property type="entry name" value="2A73"/>
    <property type="match status" value="1"/>
</dbReference>
<evidence type="ECO:0000259" key="6">
    <source>
        <dbReference type="Pfam" id="PF04932"/>
    </source>
</evidence>
<dbReference type="Pfam" id="PF04932">
    <property type="entry name" value="Wzy_C"/>
    <property type="match status" value="1"/>
</dbReference>
<feature type="domain" description="O-antigen ligase-related" evidence="6">
    <location>
        <begin position="242"/>
        <end position="388"/>
    </location>
</feature>
<dbReference type="STRING" id="582515.KR51_00003060"/>
<feature type="transmembrane region" description="Helical" evidence="5">
    <location>
        <begin position="124"/>
        <end position="142"/>
    </location>
</feature>
<evidence type="ECO:0000256" key="2">
    <source>
        <dbReference type="ARBA" id="ARBA00022692"/>
    </source>
</evidence>
<dbReference type="InParanoid" id="U5DTI7"/>
<dbReference type="RefSeq" id="WP_022604055.1">
    <property type="nucleotide sequence ID" value="NZ_ASSJ01000004.1"/>
</dbReference>
<dbReference type="OrthoDB" id="9806320at2"/>
<feature type="transmembrane region" description="Helical" evidence="5">
    <location>
        <begin position="207"/>
        <end position="225"/>
    </location>
</feature>
<evidence type="ECO:0000256" key="5">
    <source>
        <dbReference type="SAM" id="Phobius"/>
    </source>
</evidence>
<gene>
    <name evidence="7" type="ORF">KR51_00003060</name>
</gene>
<feature type="transmembrane region" description="Helical" evidence="5">
    <location>
        <begin position="254"/>
        <end position="272"/>
    </location>
</feature>
<name>U5DTI7_9CHRO</name>
<evidence type="ECO:0000313" key="8">
    <source>
        <dbReference type="Proteomes" id="UP000016960"/>
    </source>
</evidence>
<evidence type="ECO:0000256" key="3">
    <source>
        <dbReference type="ARBA" id="ARBA00022989"/>
    </source>
</evidence>
<dbReference type="AlphaFoldDB" id="U5DTI7"/>
<dbReference type="InterPro" id="IPR007016">
    <property type="entry name" value="O-antigen_ligase-rel_domated"/>
</dbReference>
<dbReference type="InterPro" id="IPR051533">
    <property type="entry name" value="WaaL-like"/>
</dbReference>
<feature type="transmembrane region" description="Helical" evidence="5">
    <location>
        <begin position="55"/>
        <end position="88"/>
    </location>
</feature>
<keyword evidence="3 5" id="KW-1133">Transmembrane helix</keyword>
<feature type="transmembrane region" description="Helical" evidence="5">
    <location>
        <begin position="414"/>
        <end position="432"/>
    </location>
</feature>
<dbReference type="Proteomes" id="UP000016960">
    <property type="component" value="Unassembled WGS sequence"/>
</dbReference>
<evidence type="ECO:0000256" key="4">
    <source>
        <dbReference type="ARBA" id="ARBA00023136"/>
    </source>
</evidence>
<evidence type="ECO:0000256" key="1">
    <source>
        <dbReference type="ARBA" id="ARBA00004141"/>
    </source>
</evidence>
<feature type="transmembrane region" description="Helical" evidence="5">
    <location>
        <begin position="284"/>
        <end position="302"/>
    </location>
</feature>
<feature type="transmembrane region" description="Helical" evidence="5">
    <location>
        <begin position="100"/>
        <end position="118"/>
    </location>
</feature>
<protein>
    <submittedName>
        <fullName evidence="7">Putative bicarbonate transporter, IctB family</fullName>
    </submittedName>
</protein>
<dbReference type="EMBL" id="ASSJ01000004">
    <property type="protein sequence ID" value="ERN42995.1"/>
    <property type="molecule type" value="Genomic_DNA"/>
</dbReference>
<dbReference type="PATRIC" id="fig|582515.4.peg.349"/>
<keyword evidence="4 5" id="KW-0472">Membrane</keyword>
<dbReference type="InterPro" id="IPR006007">
    <property type="entry name" value="Inorganic_carbon_transpt"/>
</dbReference>
<dbReference type="PANTHER" id="PTHR37422:SF22">
    <property type="entry name" value="SLR1515 PROTEIN"/>
    <property type="match status" value="1"/>
</dbReference>
<comment type="subcellular location">
    <subcellularLocation>
        <location evidence="1">Membrane</location>
        <topology evidence="1">Multi-pass membrane protein</topology>
    </subcellularLocation>
</comment>
<organism evidence="7 8">
    <name type="scientific">Rubidibacter lacunae KORDI 51-2</name>
    <dbReference type="NCBI Taxonomy" id="582515"/>
    <lineage>
        <taxon>Bacteria</taxon>
        <taxon>Bacillati</taxon>
        <taxon>Cyanobacteriota</taxon>
        <taxon>Cyanophyceae</taxon>
        <taxon>Oscillatoriophycideae</taxon>
        <taxon>Chroococcales</taxon>
        <taxon>Aphanothecaceae</taxon>
        <taxon>Rubidibacter</taxon>
    </lineage>
</organism>
<proteinExistence type="predicted"/>
<keyword evidence="8" id="KW-1185">Reference proteome</keyword>
<feature type="transmembrane region" description="Helical" evidence="5">
    <location>
        <begin position="438"/>
        <end position="458"/>
    </location>
</feature>
<dbReference type="PANTHER" id="PTHR37422">
    <property type="entry name" value="TEICHURONIC ACID BIOSYNTHESIS PROTEIN TUAE"/>
    <property type="match status" value="1"/>
</dbReference>
<feature type="transmembrane region" description="Helical" evidence="5">
    <location>
        <begin position="371"/>
        <end position="394"/>
    </location>
</feature>
<comment type="caution">
    <text evidence="7">The sequence shown here is derived from an EMBL/GenBank/DDBJ whole genome shotgun (WGS) entry which is preliminary data.</text>
</comment>
<dbReference type="eggNOG" id="COG3307">
    <property type="taxonomic scope" value="Bacteria"/>
</dbReference>
<feature type="transmembrane region" description="Helical" evidence="5">
    <location>
        <begin position="154"/>
        <end position="171"/>
    </location>
</feature>
<evidence type="ECO:0000313" key="7">
    <source>
        <dbReference type="EMBL" id="ERN42995.1"/>
    </source>
</evidence>
<reference evidence="7 8" key="1">
    <citation type="submission" date="2013-05" db="EMBL/GenBank/DDBJ databases">
        <title>Draft genome sequence of Rubidibacter lacunae KORDI 51-2.</title>
        <authorList>
            <person name="Choi D.H."/>
            <person name="Noh J.H."/>
            <person name="Kwon K.-K."/>
            <person name="Lee J.-H."/>
            <person name="Ryu J.-Y."/>
        </authorList>
    </citation>
    <scope>NUCLEOTIDE SEQUENCE [LARGE SCALE GENOMIC DNA]</scope>
    <source>
        <strain evidence="7 8">KORDI 51-2</strain>
    </source>
</reference>
<feature type="transmembrane region" description="Helical" evidence="5">
    <location>
        <begin position="232"/>
        <end position="248"/>
    </location>
</feature>
<sequence>MTAPVGCSKNSFATANAANSFLQRWRSGSWAYQLVGLFHPWRQSSWLLRWAEPLGTLLVCATFAIAPFVATGLIGLLLLATAGFWLLLTLTDRDGLGATPVHLGVLLFWCVVTIATAFSPVRDAAVSGWLKLSLYLVWFAFCTRVLRAARARNAAIAVFLLVALVVSIYGVRQQLFGVEQLATWNDPESALAGDTRAYSYLGNPNLLAGYLIAAVTLSLSAFLVWQTRSQKLLALTMFGVNGACLVFTDSRGGWIGMLAALLAFLLMLRFWWDEYLSPFWRRSLLPLSGLLGIGLVGAALGTSESLRLRATSIFAGREDSSNNFRLTVWTAVLDMIRDRPLLGIGPGNDAFNRVYPLYQRPNYDALSAYSIYLEIAVEAGFAGFTAFVALIGAIAWRARYQFLQLRERGDREGIWIVGASAAMVGMLAHGLVDTVLYRPQIATIWWFLVALVASYYGNRDPASASERKDPEMPLA</sequence>
<accession>U5DTI7</accession>